<evidence type="ECO:0000256" key="6">
    <source>
        <dbReference type="ARBA" id="ARBA00022989"/>
    </source>
</evidence>
<evidence type="ECO:0000256" key="2">
    <source>
        <dbReference type="ARBA" id="ARBA00009726"/>
    </source>
</evidence>
<keyword evidence="6 8" id="KW-1133">Transmembrane helix</keyword>
<protein>
    <recommendedName>
        <fullName evidence="11">ABC transmembrane type-1 domain-containing protein</fullName>
    </recommendedName>
</protein>
<dbReference type="GO" id="GO:0016020">
    <property type="term" value="C:membrane"/>
    <property type="evidence" value="ECO:0007669"/>
    <property type="project" value="UniProtKB-SubCell"/>
</dbReference>
<keyword evidence="3 8" id="KW-0812">Transmembrane</keyword>
<evidence type="ECO:0000256" key="1">
    <source>
        <dbReference type="ARBA" id="ARBA00004141"/>
    </source>
</evidence>
<dbReference type="GO" id="GO:0005524">
    <property type="term" value="F:ATP binding"/>
    <property type="evidence" value="ECO:0007669"/>
    <property type="project" value="UniProtKB-KW"/>
</dbReference>
<evidence type="ECO:0000256" key="4">
    <source>
        <dbReference type="ARBA" id="ARBA00022741"/>
    </source>
</evidence>
<name>A0A9X0A2G8_9CNID</name>
<keyword evidence="5" id="KW-0067">ATP-binding</keyword>
<evidence type="ECO:0008006" key="11">
    <source>
        <dbReference type="Google" id="ProtNLM"/>
    </source>
</evidence>
<keyword evidence="10" id="KW-1185">Reference proteome</keyword>
<dbReference type="InterPro" id="IPR050173">
    <property type="entry name" value="ABC_transporter_C-like"/>
</dbReference>
<evidence type="ECO:0000313" key="9">
    <source>
        <dbReference type="EMBL" id="KAJ7392177.1"/>
    </source>
</evidence>
<dbReference type="Gene3D" id="1.20.1560.10">
    <property type="entry name" value="ABC transporter type 1, transmembrane domain"/>
    <property type="match status" value="1"/>
</dbReference>
<comment type="similarity">
    <text evidence="2">Belongs to the ABC transporter superfamily. ABCC family. Conjugate transporter (TC 3.A.1.208) subfamily.</text>
</comment>
<reference evidence="9" key="1">
    <citation type="submission" date="2023-01" db="EMBL/GenBank/DDBJ databases">
        <title>Genome assembly of the deep-sea coral Lophelia pertusa.</title>
        <authorList>
            <person name="Herrera S."/>
            <person name="Cordes E."/>
        </authorList>
    </citation>
    <scope>NUCLEOTIDE SEQUENCE</scope>
    <source>
        <strain evidence="9">USNM1676648</strain>
        <tissue evidence="9">Polyp</tissue>
    </source>
</reference>
<keyword evidence="7 8" id="KW-0472">Membrane</keyword>
<evidence type="ECO:0000256" key="3">
    <source>
        <dbReference type="ARBA" id="ARBA00022692"/>
    </source>
</evidence>
<sequence>MLQKGSVVCQGTYSRIEKDKQVAFSFLSQAKQDPTGEKHDEDAAKVYSDETFNLATAVQNDRERVDLEDEEEDRMVGTVKFWSYWKYFRAALPTFLTASLAIFFAIVQGLEVIRSSEMEEDFLQKLFKYQDKNTTALIMLKSSIRWLSFRGDLLSNLLVTSVSAGALFAMQSPALADRTGIRFWH</sequence>
<proteinExistence type="inferred from homology"/>
<dbReference type="InterPro" id="IPR036640">
    <property type="entry name" value="ABC1_TM_sf"/>
</dbReference>
<accession>A0A9X0A2G8</accession>
<dbReference type="SUPFAM" id="SSF90123">
    <property type="entry name" value="ABC transporter transmembrane region"/>
    <property type="match status" value="1"/>
</dbReference>
<gene>
    <name evidence="9" type="ORF">OS493_013549</name>
</gene>
<evidence type="ECO:0000256" key="5">
    <source>
        <dbReference type="ARBA" id="ARBA00022840"/>
    </source>
</evidence>
<dbReference type="EMBL" id="MU825402">
    <property type="protein sequence ID" value="KAJ7392177.1"/>
    <property type="molecule type" value="Genomic_DNA"/>
</dbReference>
<evidence type="ECO:0000313" key="10">
    <source>
        <dbReference type="Proteomes" id="UP001163046"/>
    </source>
</evidence>
<evidence type="ECO:0000256" key="7">
    <source>
        <dbReference type="ARBA" id="ARBA00023136"/>
    </source>
</evidence>
<dbReference type="PANTHER" id="PTHR24223:SF456">
    <property type="entry name" value="MULTIDRUG RESISTANCE-ASSOCIATED PROTEIN LETHAL(2)03659"/>
    <property type="match status" value="1"/>
</dbReference>
<organism evidence="9 10">
    <name type="scientific">Desmophyllum pertusum</name>
    <dbReference type="NCBI Taxonomy" id="174260"/>
    <lineage>
        <taxon>Eukaryota</taxon>
        <taxon>Metazoa</taxon>
        <taxon>Cnidaria</taxon>
        <taxon>Anthozoa</taxon>
        <taxon>Hexacorallia</taxon>
        <taxon>Scleractinia</taxon>
        <taxon>Caryophylliina</taxon>
        <taxon>Caryophylliidae</taxon>
        <taxon>Desmophyllum</taxon>
    </lineage>
</organism>
<dbReference type="AlphaFoldDB" id="A0A9X0A2G8"/>
<keyword evidence="4" id="KW-0547">Nucleotide-binding</keyword>
<comment type="caution">
    <text evidence="9">The sequence shown here is derived from an EMBL/GenBank/DDBJ whole genome shotgun (WGS) entry which is preliminary data.</text>
</comment>
<comment type="subcellular location">
    <subcellularLocation>
        <location evidence="1">Membrane</location>
        <topology evidence="1">Multi-pass membrane protein</topology>
    </subcellularLocation>
</comment>
<evidence type="ECO:0000256" key="8">
    <source>
        <dbReference type="SAM" id="Phobius"/>
    </source>
</evidence>
<dbReference type="PANTHER" id="PTHR24223">
    <property type="entry name" value="ATP-BINDING CASSETTE SUB-FAMILY C"/>
    <property type="match status" value="1"/>
</dbReference>
<dbReference type="Proteomes" id="UP001163046">
    <property type="component" value="Unassembled WGS sequence"/>
</dbReference>
<feature type="transmembrane region" description="Helical" evidence="8">
    <location>
        <begin position="90"/>
        <end position="110"/>
    </location>
</feature>
<dbReference type="GO" id="GO:0042626">
    <property type="term" value="F:ATPase-coupled transmembrane transporter activity"/>
    <property type="evidence" value="ECO:0007669"/>
    <property type="project" value="TreeGrafter"/>
</dbReference>